<name>A0ABS4D1M1_9BACI</name>
<dbReference type="EMBL" id="JAFDST010000006">
    <property type="protein sequence ID" value="MBP1083512.1"/>
    <property type="molecule type" value="Genomic_DNA"/>
</dbReference>
<reference evidence="1 2" key="1">
    <citation type="submission" date="2021-01" db="EMBL/GenBank/DDBJ databases">
        <title>Genomic Encyclopedia of Type Strains, Phase IV (KMG-IV): sequencing the most valuable type-strain genomes for metagenomic binning, comparative biology and taxonomic classification.</title>
        <authorList>
            <person name="Goeker M."/>
        </authorList>
    </citation>
    <scope>NUCLEOTIDE SEQUENCE [LARGE SCALE GENOMIC DNA]</scope>
    <source>
        <strain evidence="1 2">DSM 103394</strain>
    </source>
</reference>
<protein>
    <submittedName>
        <fullName evidence="1">Uncharacterized protein</fullName>
    </submittedName>
</protein>
<evidence type="ECO:0000313" key="2">
    <source>
        <dbReference type="Proteomes" id="UP000674416"/>
    </source>
</evidence>
<comment type="caution">
    <text evidence="1">The sequence shown here is derived from an EMBL/GenBank/DDBJ whole genome shotgun (WGS) entry which is preliminary data.</text>
</comment>
<sequence>MSIYDDEIPRDLEVNKVYTSLQIRDFLTKNDNILIITEDSWSSSDQKYKVVSRSEDFVHKRSNEFRHIVPNRKSRIYKIKRTY</sequence>
<proteinExistence type="predicted"/>
<keyword evidence="2" id="KW-1185">Reference proteome</keyword>
<organism evidence="1 2">
    <name type="scientific">Bacillus capparidis</name>
    <dbReference type="NCBI Taxonomy" id="1840411"/>
    <lineage>
        <taxon>Bacteria</taxon>
        <taxon>Bacillati</taxon>
        <taxon>Bacillota</taxon>
        <taxon>Bacilli</taxon>
        <taxon>Bacillales</taxon>
        <taxon>Bacillaceae</taxon>
        <taxon>Bacillus</taxon>
    </lineage>
</organism>
<dbReference type="RefSeq" id="WP_377802519.1">
    <property type="nucleotide sequence ID" value="NZ_JBHLXR010000002.1"/>
</dbReference>
<gene>
    <name evidence="1" type="ORF">JOC74_004040</name>
</gene>
<dbReference type="Proteomes" id="UP000674416">
    <property type="component" value="Unassembled WGS sequence"/>
</dbReference>
<accession>A0ABS4D1M1</accession>
<evidence type="ECO:0000313" key="1">
    <source>
        <dbReference type="EMBL" id="MBP1083512.1"/>
    </source>
</evidence>